<evidence type="ECO:0000256" key="3">
    <source>
        <dbReference type="ARBA" id="ARBA00023274"/>
    </source>
</evidence>
<evidence type="ECO:0000256" key="1">
    <source>
        <dbReference type="ARBA" id="ARBA00010618"/>
    </source>
</evidence>
<dbReference type="GO" id="GO:0003735">
    <property type="term" value="F:structural constituent of ribosome"/>
    <property type="evidence" value="ECO:0007669"/>
    <property type="project" value="InterPro"/>
</dbReference>
<reference evidence="6 7" key="1">
    <citation type="journal article" date="2016" name="Nat. Commun.">
        <title>Ectomycorrhizal ecology is imprinted in the genome of the dominant symbiotic fungus Cenococcum geophilum.</title>
        <authorList>
            <consortium name="DOE Joint Genome Institute"/>
            <person name="Peter M."/>
            <person name="Kohler A."/>
            <person name="Ohm R.A."/>
            <person name="Kuo A."/>
            <person name="Krutzmann J."/>
            <person name="Morin E."/>
            <person name="Arend M."/>
            <person name="Barry K.W."/>
            <person name="Binder M."/>
            <person name="Choi C."/>
            <person name="Clum A."/>
            <person name="Copeland A."/>
            <person name="Grisel N."/>
            <person name="Haridas S."/>
            <person name="Kipfer T."/>
            <person name="LaButti K."/>
            <person name="Lindquist E."/>
            <person name="Lipzen A."/>
            <person name="Maire R."/>
            <person name="Meier B."/>
            <person name="Mihaltcheva S."/>
            <person name="Molinier V."/>
            <person name="Murat C."/>
            <person name="Poggeler S."/>
            <person name="Quandt C.A."/>
            <person name="Sperisen C."/>
            <person name="Tritt A."/>
            <person name="Tisserant E."/>
            <person name="Crous P.W."/>
            <person name="Henrissat B."/>
            <person name="Nehls U."/>
            <person name="Egli S."/>
            <person name="Spatafora J.W."/>
            <person name="Grigoriev I.V."/>
            <person name="Martin F.M."/>
        </authorList>
    </citation>
    <scope>NUCLEOTIDE SEQUENCE [LARGE SCALE GENOMIC DNA]</scope>
    <source>
        <strain evidence="6 7">CBS 207.34</strain>
    </source>
</reference>
<dbReference type="InterPro" id="IPR008991">
    <property type="entry name" value="Translation_prot_SH3-like_sf"/>
</dbReference>
<dbReference type="EMBL" id="KV749931">
    <property type="protein sequence ID" value="OCL07064.1"/>
    <property type="molecule type" value="Genomic_DNA"/>
</dbReference>
<dbReference type="GO" id="GO:0015934">
    <property type="term" value="C:large ribosomal subunit"/>
    <property type="evidence" value="ECO:0007669"/>
    <property type="project" value="InterPro"/>
</dbReference>
<dbReference type="InterPro" id="IPR014722">
    <property type="entry name" value="Rib_uL2_dom2"/>
</dbReference>
<name>A0A8E2JRQ2_9PEZI</name>
<keyword evidence="7" id="KW-1185">Reference proteome</keyword>
<proteinExistence type="inferred from homology"/>
<dbReference type="Proteomes" id="UP000250140">
    <property type="component" value="Unassembled WGS sequence"/>
</dbReference>
<evidence type="ECO:0000259" key="5">
    <source>
        <dbReference type="SMART" id="SM00739"/>
    </source>
</evidence>
<dbReference type="InterPro" id="IPR005756">
    <property type="entry name" value="Ribosomal_uL24_euk/arc"/>
</dbReference>
<evidence type="ECO:0000313" key="7">
    <source>
        <dbReference type="Proteomes" id="UP000250140"/>
    </source>
</evidence>
<feature type="domain" description="KOW" evidence="5">
    <location>
        <begin position="49"/>
        <end position="76"/>
    </location>
</feature>
<evidence type="ECO:0000313" key="6">
    <source>
        <dbReference type="EMBL" id="OCL07064.1"/>
    </source>
</evidence>
<dbReference type="AlphaFoldDB" id="A0A8E2JRQ2"/>
<keyword evidence="2 6" id="KW-0689">Ribosomal protein</keyword>
<organism evidence="6 7">
    <name type="scientific">Glonium stellatum</name>
    <dbReference type="NCBI Taxonomy" id="574774"/>
    <lineage>
        <taxon>Eukaryota</taxon>
        <taxon>Fungi</taxon>
        <taxon>Dikarya</taxon>
        <taxon>Ascomycota</taxon>
        <taxon>Pezizomycotina</taxon>
        <taxon>Dothideomycetes</taxon>
        <taxon>Pleosporomycetidae</taxon>
        <taxon>Gloniales</taxon>
        <taxon>Gloniaceae</taxon>
        <taxon>Glonium</taxon>
    </lineage>
</organism>
<dbReference type="PANTHER" id="PTHR11143">
    <property type="entry name" value="60S RIBOSOMAL PROTEIN L26 FAMILY MEMBER"/>
    <property type="match status" value="1"/>
</dbReference>
<gene>
    <name evidence="6" type="ORF">AOQ84DRAFT_389781</name>
</gene>
<dbReference type="Pfam" id="PF16906">
    <property type="entry name" value="Ribosomal_L26"/>
    <property type="match status" value="1"/>
</dbReference>
<dbReference type="GO" id="GO:0006412">
    <property type="term" value="P:translation"/>
    <property type="evidence" value="ECO:0007669"/>
    <property type="project" value="InterPro"/>
</dbReference>
<feature type="compositionally biased region" description="Basic residues" evidence="4">
    <location>
        <begin position="10"/>
        <end position="19"/>
    </location>
</feature>
<dbReference type="CDD" id="cd06089">
    <property type="entry name" value="KOW_RPL26"/>
    <property type="match status" value="1"/>
</dbReference>
<sequence length="134" mass="15173">MTKINTSLHSSRRKSRKAHFGAPSSVRRTIMSAPLSKELREKHNVRSIPIRKDDEVIISRGSNKGREGKVTSVYRLKYVVHIERVTREKSNGQSVPIGVAPSKCVITKLKLDKDRENILERISQGREANSKKKA</sequence>
<dbReference type="NCBIfam" id="TIGR01080">
    <property type="entry name" value="rplX_A_E"/>
    <property type="match status" value="1"/>
</dbReference>
<dbReference type="SUPFAM" id="SSF50104">
    <property type="entry name" value="Translation proteins SH3-like domain"/>
    <property type="match status" value="1"/>
</dbReference>
<evidence type="ECO:0000256" key="4">
    <source>
        <dbReference type="SAM" id="MobiDB-lite"/>
    </source>
</evidence>
<dbReference type="FunFam" id="2.30.30.30:FF:000009">
    <property type="entry name" value="60S ribosomal protein L26"/>
    <property type="match status" value="1"/>
</dbReference>
<comment type="similarity">
    <text evidence="1">Belongs to the universal ribosomal protein uL24 family.</text>
</comment>
<dbReference type="OrthoDB" id="1688503at2759"/>
<dbReference type="GO" id="GO:0003723">
    <property type="term" value="F:RNA binding"/>
    <property type="evidence" value="ECO:0007669"/>
    <property type="project" value="InterPro"/>
</dbReference>
<dbReference type="InterPro" id="IPR041988">
    <property type="entry name" value="Ribosomal_uL24_KOW"/>
</dbReference>
<feature type="region of interest" description="Disordered" evidence="4">
    <location>
        <begin position="1"/>
        <end position="27"/>
    </location>
</feature>
<keyword evidence="3" id="KW-0687">Ribonucleoprotein</keyword>
<protein>
    <submittedName>
        <fullName evidence="6">Ribosomal protein L24</fullName>
    </submittedName>
</protein>
<evidence type="ECO:0000256" key="2">
    <source>
        <dbReference type="ARBA" id="ARBA00022980"/>
    </source>
</evidence>
<dbReference type="Pfam" id="PF00467">
    <property type="entry name" value="KOW"/>
    <property type="match status" value="1"/>
</dbReference>
<dbReference type="SMART" id="SM00739">
    <property type="entry name" value="KOW"/>
    <property type="match status" value="1"/>
</dbReference>
<dbReference type="InterPro" id="IPR005824">
    <property type="entry name" value="KOW"/>
</dbReference>
<accession>A0A8E2JRQ2</accession>
<dbReference type="Gene3D" id="2.30.30.30">
    <property type="match status" value="1"/>
</dbReference>